<evidence type="ECO:0000313" key="3">
    <source>
        <dbReference type="EMBL" id="ASP47869.1"/>
    </source>
</evidence>
<dbReference type="EMBL" id="CP020465">
    <property type="protein sequence ID" value="ASP47869.1"/>
    <property type="molecule type" value="Genomic_DNA"/>
</dbReference>
<organism evidence="3 4">
    <name type="scientific">Cognaticolwellia beringensis</name>
    <dbReference type="NCBI Taxonomy" id="1967665"/>
    <lineage>
        <taxon>Bacteria</taxon>
        <taxon>Pseudomonadati</taxon>
        <taxon>Pseudomonadota</taxon>
        <taxon>Gammaproteobacteria</taxon>
        <taxon>Alteromonadales</taxon>
        <taxon>Colwelliaceae</taxon>
        <taxon>Cognaticolwellia</taxon>
    </lineage>
</organism>
<keyword evidence="4" id="KW-1185">Reference proteome</keyword>
<name>A0A222G7M4_9GAMM</name>
<dbReference type="AlphaFoldDB" id="A0A222G7M4"/>
<proteinExistence type="predicted"/>
<dbReference type="GO" id="GO:0005886">
    <property type="term" value="C:plasma membrane"/>
    <property type="evidence" value="ECO:0007669"/>
    <property type="project" value="UniProtKB-ARBA"/>
</dbReference>
<accession>A0A222G7M4</accession>
<dbReference type="Proteomes" id="UP000202259">
    <property type="component" value="Chromosome"/>
</dbReference>
<reference evidence="3 4" key="1">
    <citation type="submission" date="2017-08" db="EMBL/GenBank/DDBJ databases">
        <title>Complete genome of Colwellia sp. NB097-1, a psychrophile bacterium ioslated from Bering Sea.</title>
        <authorList>
            <person name="Chen X."/>
        </authorList>
    </citation>
    <scope>NUCLEOTIDE SEQUENCE [LARGE SCALE GENOMIC DNA]</scope>
    <source>
        <strain evidence="3 4">NB097-1</strain>
    </source>
</reference>
<feature type="transmembrane region" description="Helical" evidence="1">
    <location>
        <begin position="20"/>
        <end position="39"/>
    </location>
</feature>
<evidence type="ECO:0000313" key="4">
    <source>
        <dbReference type="Proteomes" id="UP000202259"/>
    </source>
</evidence>
<gene>
    <name evidence="3" type="ORF">B5D82_08925</name>
</gene>
<evidence type="ECO:0000259" key="2">
    <source>
        <dbReference type="Pfam" id="PF09335"/>
    </source>
</evidence>
<dbReference type="KEGG" id="cber:B5D82_08925"/>
<dbReference type="PANTHER" id="PTHR42709">
    <property type="entry name" value="ALKALINE PHOSPHATASE LIKE PROTEIN"/>
    <property type="match status" value="1"/>
</dbReference>
<dbReference type="RefSeq" id="WP_081150921.1">
    <property type="nucleotide sequence ID" value="NZ_CP020465.1"/>
</dbReference>
<dbReference type="PANTHER" id="PTHR42709:SF11">
    <property type="entry name" value="DEDA FAMILY PROTEIN"/>
    <property type="match status" value="1"/>
</dbReference>
<feature type="transmembrane region" description="Helical" evidence="1">
    <location>
        <begin position="174"/>
        <end position="194"/>
    </location>
</feature>
<dbReference type="OrthoDB" id="9130337at2"/>
<keyword evidence="1" id="KW-1133">Transmembrane helix</keyword>
<keyword evidence="1" id="KW-0472">Membrane</keyword>
<dbReference type="Pfam" id="PF09335">
    <property type="entry name" value="VTT_dom"/>
    <property type="match status" value="1"/>
</dbReference>
<dbReference type="InterPro" id="IPR051311">
    <property type="entry name" value="DedA_domain"/>
</dbReference>
<feature type="transmembrane region" description="Helical" evidence="1">
    <location>
        <begin position="136"/>
        <end position="162"/>
    </location>
</feature>
<keyword evidence="1" id="KW-0812">Transmembrane</keyword>
<feature type="domain" description="VTT" evidence="2">
    <location>
        <begin position="53"/>
        <end position="159"/>
    </location>
</feature>
<sequence>MSMQKKLKQKTRQFIDSKNMLSGITIASFLESTIVPIPLETILVPLMQARREKIWLIALMATLGCIIGALLGYTLGYYLFDTAGEWIINRFSTPEQFENVKQKMHDEGFWFVITLGIVPIPFQIAMLAAGATKYSLTLFLIASAISRSIRYFGLAIVVYYAGNQAERVINKHKTKTIIALTFIILSIWGLSRLIQ</sequence>
<evidence type="ECO:0000256" key="1">
    <source>
        <dbReference type="SAM" id="Phobius"/>
    </source>
</evidence>
<feature type="transmembrane region" description="Helical" evidence="1">
    <location>
        <begin position="54"/>
        <end position="80"/>
    </location>
</feature>
<protein>
    <submittedName>
        <fullName evidence="3">DedA family protein</fullName>
    </submittedName>
</protein>
<dbReference type="InterPro" id="IPR032816">
    <property type="entry name" value="VTT_dom"/>
</dbReference>
<feature type="transmembrane region" description="Helical" evidence="1">
    <location>
        <begin position="109"/>
        <end position="130"/>
    </location>
</feature>